<feature type="transmembrane region" description="Helical" evidence="1">
    <location>
        <begin position="48"/>
        <end position="70"/>
    </location>
</feature>
<reference evidence="2 3" key="1">
    <citation type="submission" date="2018-03" db="EMBL/GenBank/DDBJ databases">
        <title>Complete genome sequence and methylome analysis of Pseudomonas mendocina NEB 698.</title>
        <authorList>
            <person name="Morgan R.D."/>
        </authorList>
    </citation>
    <scope>NUCLEOTIDE SEQUENCE [LARGE SCALE GENOMIC DNA]</scope>
    <source>
        <strain evidence="2 3">NEB698</strain>
    </source>
</reference>
<feature type="transmembrane region" description="Helical" evidence="1">
    <location>
        <begin position="274"/>
        <end position="291"/>
    </location>
</feature>
<dbReference type="RefSeq" id="WP_106737361.1">
    <property type="nucleotide sequence ID" value="NZ_CP027657.1"/>
</dbReference>
<dbReference type="InterPro" id="IPR010645">
    <property type="entry name" value="MFS_4"/>
</dbReference>
<accession>A0A2R3QL83</accession>
<feature type="transmembrane region" description="Helical" evidence="1">
    <location>
        <begin position="245"/>
        <end position="262"/>
    </location>
</feature>
<dbReference type="AlphaFoldDB" id="A0A2R3QL83"/>
<dbReference type="InterPro" id="IPR036259">
    <property type="entry name" value="MFS_trans_sf"/>
</dbReference>
<dbReference type="SUPFAM" id="SSF103473">
    <property type="entry name" value="MFS general substrate transporter"/>
    <property type="match status" value="1"/>
</dbReference>
<sequence length="388" mass="41608">MPRFDRSHFTALLAAALALVVVHALGRFAYTPLLPLLLDDGLFNLAEGAQLATWNYLGYLLGTLLALPMANPRGLRLGLPAALLINASLTLGQVFVHDFAGLAALRLFNGISNGIVFVLAPALVLEWLALRQATALSGLVYLGLGGGMLLCGVLVTITPWQGPMRWLPMALCALPLALLCAPMLRRLALDLPEKPHASTQAPLFDRRNLPLLMAYLGAGLGYILPLTFLPALAREQLPADHPLLIGNWWWTALACLVSATLWNHAGAWLGDRRALLANYLLQLLGVAMPILLPGPIGVMACALLVGGTFLGTVLLTQRLARTLNPGQGLRLAALLISLYGGSQLLGPWLVEHWTAAGHSLTSSFSIGAAALLWALFWAWRVAEPQPNR</sequence>
<dbReference type="GO" id="GO:0005886">
    <property type="term" value="C:plasma membrane"/>
    <property type="evidence" value="ECO:0007669"/>
    <property type="project" value="TreeGrafter"/>
</dbReference>
<evidence type="ECO:0000313" key="3">
    <source>
        <dbReference type="Proteomes" id="UP000238327"/>
    </source>
</evidence>
<dbReference type="Pfam" id="PF06779">
    <property type="entry name" value="MFS_4"/>
    <property type="match status" value="1"/>
</dbReference>
<dbReference type="EMBL" id="CP027657">
    <property type="protein sequence ID" value="AVO52536.1"/>
    <property type="molecule type" value="Genomic_DNA"/>
</dbReference>
<proteinExistence type="predicted"/>
<evidence type="ECO:0000313" key="2">
    <source>
        <dbReference type="EMBL" id="AVO52536.1"/>
    </source>
</evidence>
<keyword evidence="1" id="KW-0472">Membrane</keyword>
<keyword evidence="1" id="KW-0812">Transmembrane</keyword>
<evidence type="ECO:0000256" key="1">
    <source>
        <dbReference type="SAM" id="Phobius"/>
    </source>
</evidence>
<name>A0A2R3QL83_ECTME</name>
<dbReference type="OrthoDB" id="9797953at2"/>
<dbReference type="PANTHER" id="PTHR23537:SF1">
    <property type="entry name" value="SUGAR TRANSPORTER"/>
    <property type="match status" value="1"/>
</dbReference>
<dbReference type="PANTHER" id="PTHR23537">
    <property type="match status" value="1"/>
</dbReference>
<feature type="transmembrane region" description="Helical" evidence="1">
    <location>
        <begin position="362"/>
        <end position="382"/>
    </location>
</feature>
<feature type="transmembrane region" description="Helical" evidence="1">
    <location>
        <begin position="209"/>
        <end position="233"/>
    </location>
</feature>
<dbReference type="Proteomes" id="UP000238327">
    <property type="component" value="Chromosome"/>
</dbReference>
<feature type="transmembrane region" description="Helical" evidence="1">
    <location>
        <begin position="107"/>
        <end position="128"/>
    </location>
</feature>
<feature type="transmembrane region" description="Helical" evidence="1">
    <location>
        <begin position="328"/>
        <end position="350"/>
    </location>
</feature>
<feature type="transmembrane region" description="Helical" evidence="1">
    <location>
        <begin position="140"/>
        <end position="160"/>
    </location>
</feature>
<feature type="transmembrane region" description="Helical" evidence="1">
    <location>
        <begin position="77"/>
        <end position="95"/>
    </location>
</feature>
<feature type="transmembrane region" description="Helical" evidence="1">
    <location>
        <begin position="166"/>
        <end position="188"/>
    </location>
</feature>
<organism evidence="2 3">
    <name type="scientific">Ectopseudomonas mendocina</name>
    <name type="common">Pseudomonas mendocina</name>
    <dbReference type="NCBI Taxonomy" id="300"/>
    <lineage>
        <taxon>Bacteria</taxon>
        <taxon>Pseudomonadati</taxon>
        <taxon>Pseudomonadota</taxon>
        <taxon>Gammaproteobacteria</taxon>
        <taxon>Pseudomonadales</taxon>
        <taxon>Pseudomonadaceae</taxon>
        <taxon>Ectopseudomonas</taxon>
    </lineage>
</organism>
<protein>
    <submittedName>
        <fullName evidence="2">MFS transporter</fullName>
    </submittedName>
</protein>
<keyword evidence="1" id="KW-1133">Transmembrane helix</keyword>
<feature type="transmembrane region" description="Helical" evidence="1">
    <location>
        <begin position="297"/>
        <end position="316"/>
    </location>
</feature>
<gene>
    <name evidence="2" type="ORF">C7A17_07085</name>
</gene>
<dbReference type="Gene3D" id="1.20.1250.20">
    <property type="entry name" value="MFS general substrate transporter like domains"/>
    <property type="match status" value="1"/>
</dbReference>